<sequence>MKQCDDAGRNTILIVDDDAINRAILRKIFSDSYSVAEAVNGRQGLEKILNPKNHYCAVLLDVVMPEMNGIEVVRKMESVGLLKQIPVFLITAEANDRVIKEAYQLGVMDVIKKPYVSFVVMRRVESVIELFETRRHLNHVVEKQQIKLLEQAKQIIELNQGMIEALATAIEFRNEESGGHVQRISEITRMMLENTSIGKGLAQEDIDDIALASIMHDVGKITIPDSILTKPGRLTPDEYEVMKTHTTKGVAILESIPQLHDSRIFDYACDIALHHHERWDGKGYPEGLQGSSISPWAQVVSLADVYDALSCKRVYKTSYSRDMVIEMIGTGQCGSFNPRLLDSFFSIEDQLSQMYQSIPEAHNF</sequence>
<dbReference type="GO" id="GO:0000160">
    <property type="term" value="P:phosphorelay signal transduction system"/>
    <property type="evidence" value="ECO:0007669"/>
    <property type="project" value="InterPro"/>
</dbReference>
<evidence type="ECO:0000259" key="4">
    <source>
        <dbReference type="SMART" id="SM00471"/>
    </source>
</evidence>
<proteinExistence type="predicted"/>
<dbReference type="SUPFAM" id="SSF52172">
    <property type="entry name" value="CheY-like"/>
    <property type="match status" value="1"/>
</dbReference>
<reference evidence="5 6" key="1">
    <citation type="submission" date="2019-12" db="EMBL/GenBank/DDBJ databases">
        <title>Sporaefaciens musculi gen. nov., sp. nov., a novel bacterium isolated from the caecum of an obese mouse.</title>
        <authorList>
            <person name="Rasmussen T.S."/>
            <person name="Streidl T."/>
            <person name="Hitch T.C.A."/>
            <person name="Wortmann E."/>
            <person name="Deptula P."/>
            <person name="Hansen M."/>
            <person name="Nielsen D.S."/>
            <person name="Clavel T."/>
            <person name="Vogensen F.K."/>
        </authorList>
    </citation>
    <scope>NUCLEOTIDE SEQUENCE [LARGE SCALE GENOMIC DNA]</scope>
    <source>
        <strain evidence="5 6">WCA-9-b2</strain>
    </source>
</reference>
<gene>
    <name evidence="5" type="ORF">GN277_17725</name>
</gene>
<dbReference type="PANTHER" id="PTHR45228:SF1">
    <property type="entry name" value="CYCLIC DI-GMP PHOSPHODIESTERASE TM_0186"/>
    <property type="match status" value="1"/>
</dbReference>
<dbReference type="InterPro" id="IPR011006">
    <property type="entry name" value="CheY-like_superfamily"/>
</dbReference>
<feature type="domain" description="Response regulatory" evidence="3">
    <location>
        <begin position="10"/>
        <end position="124"/>
    </location>
</feature>
<dbReference type="InterPro" id="IPR052020">
    <property type="entry name" value="Cyclic_di-GMP/3'3'-cGAMP_PDE"/>
</dbReference>
<dbReference type="SMART" id="SM00471">
    <property type="entry name" value="HDc"/>
    <property type="match status" value="1"/>
</dbReference>
<dbReference type="RefSeq" id="WP_159752234.1">
    <property type="nucleotide sequence ID" value="NZ_WUQX01000001.1"/>
</dbReference>
<dbReference type="Gene3D" id="1.10.3210.10">
    <property type="entry name" value="Hypothetical protein af1432"/>
    <property type="match status" value="1"/>
</dbReference>
<dbReference type="Pfam" id="PF00072">
    <property type="entry name" value="Response_reg"/>
    <property type="match status" value="1"/>
</dbReference>
<evidence type="ECO:0000259" key="3">
    <source>
        <dbReference type="SMART" id="SM00448"/>
    </source>
</evidence>
<accession>A0A7X3MIP9</accession>
<dbReference type="Gene3D" id="3.40.50.2300">
    <property type="match status" value="1"/>
</dbReference>
<evidence type="ECO:0000256" key="2">
    <source>
        <dbReference type="ARBA" id="ARBA00024867"/>
    </source>
</evidence>
<organism evidence="5 6">
    <name type="scientific">Sporofaciens musculi</name>
    <dbReference type="NCBI Taxonomy" id="2681861"/>
    <lineage>
        <taxon>Bacteria</taxon>
        <taxon>Bacillati</taxon>
        <taxon>Bacillota</taxon>
        <taxon>Clostridia</taxon>
        <taxon>Lachnospirales</taxon>
        <taxon>Lachnospiraceae</taxon>
        <taxon>Sporofaciens</taxon>
    </lineage>
</organism>
<comment type="function">
    <text evidence="2">May play the central regulatory role in sporulation. It may be an element of the effector pathway responsible for the activation of sporulation genes in response to nutritional stress. Spo0A may act in concert with spo0H (a sigma factor) to control the expression of some genes that are critical to the sporulation process.</text>
</comment>
<protein>
    <recommendedName>
        <fullName evidence="1">Stage 0 sporulation protein A homolog</fullName>
    </recommendedName>
</protein>
<dbReference type="Pfam" id="PF13487">
    <property type="entry name" value="HD_5"/>
    <property type="match status" value="1"/>
</dbReference>
<dbReference type="SMART" id="SM00448">
    <property type="entry name" value="REC"/>
    <property type="match status" value="1"/>
</dbReference>
<evidence type="ECO:0000313" key="6">
    <source>
        <dbReference type="Proteomes" id="UP000460412"/>
    </source>
</evidence>
<dbReference type="InterPro" id="IPR003607">
    <property type="entry name" value="HD/PDEase_dom"/>
</dbReference>
<dbReference type="EMBL" id="WUQX01000001">
    <property type="protein sequence ID" value="MXP77145.1"/>
    <property type="molecule type" value="Genomic_DNA"/>
</dbReference>
<keyword evidence="6" id="KW-1185">Reference proteome</keyword>
<dbReference type="SUPFAM" id="SSF109604">
    <property type="entry name" value="HD-domain/PDEase-like"/>
    <property type="match status" value="1"/>
</dbReference>
<evidence type="ECO:0000256" key="1">
    <source>
        <dbReference type="ARBA" id="ARBA00018672"/>
    </source>
</evidence>
<dbReference type="CDD" id="cd00077">
    <property type="entry name" value="HDc"/>
    <property type="match status" value="1"/>
</dbReference>
<dbReference type="InterPro" id="IPR001789">
    <property type="entry name" value="Sig_transdc_resp-reg_receiver"/>
</dbReference>
<dbReference type="AlphaFoldDB" id="A0A7X3MIP9"/>
<feature type="domain" description="HD/PDEase" evidence="4">
    <location>
        <begin position="173"/>
        <end position="318"/>
    </location>
</feature>
<name>A0A7X3MIP9_9FIRM</name>
<dbReference type="Proteomes" id="UP000460412">
    <property type="component" value="Unassembled WGS sequence"/>
</dbReference>
<dbReference type="CDD" id="cd00156">
    <property type="entry name" value="REC"/>
    <property type="match status" value="1"/>
</dbReference>
<comment type="caution">
    <text evidence="5">The sequence shown here is derived from an EMBL/GenBank/DDBJ whole genome shotgun (WGS) entry which is preliminary data.</text>
</comment>
<evidence type="ECO:0000313" key="5">
    <source>
        <dbReference type="EMBL" id="MXP77145.1"/>
    </source>
</evidence>
<dbReference type="PANTHER" id="PTHR45228">
    <property type="entry name" value="CYCLIC DI-GMP PHOSPHODIESTERASE TM_0186-RELATED"/>
    <property type="match status" value="1"/>
</dbReference>